<accession>A0AB32UXL9</accession>
<feature type="chain" id="PRO_5044258164" evidence="10">
    <location>
        <begin position="26"/>
        <end position="513"/>
    </location>
</feature>
<keyword evidence="7 9" id="KW-0503">Monooxygenase</keyword>
<dbReference type="InterPro" id="IPR036396">
    <property type="entry name" value="Cyt_P450_sf"/>
</dbReference>
<dbReference type="FunFam" id="1.10.630.10:FF:000008">
    <property type="entry name" value="Cytochrome P450 71D8"/>
    <property type="match status" value="1"/>
</dbReference>
<dbReference type="InterPro" id="IPR017972">
    <property type="entry name" value="Cyt_P450_CS"/>
</dbReference>
<protein>
    <submittedName>
        <fullName evidence="12">Cytochrome P450 71D10</fullName>
    </submittedName>
</protein>
<evidence type="ECO:0000313" key="12">
    <source>
        <dbReference type="RefSeq" id="XP_007020552.2"/>
    </source>
</evidence>
<gene>
    <name evidence="12" type="primary">LOC18593320</name>
</gene>
<dbReference type="GO" id="GO:0004497">
    <property type="term" value="F:monooxygenase activity"/>
    <property type="evidence" value="ECO:0007669"/>
    <property type="project" value="UniProtKB-KW"/>
</dbReference>
<evidence type="ECO:0000256" key="1">
    <source>
        <dbReference type="ARBA" id="ARBA00001971"/>
    </source>
</evidence>
<reference evidence="12" key="2">
    <citation type="submission" date="2025-08" db="UniProtKB">
        <authorList>
            <consortium name="RefSeq"/>
        </authorList>
    </citation>
    <scope>IDENTIFICATION</scope>
</reference>
<dbReference type="AlphaFoldDB" id="A0AB32UXL9"/>
<evidence type="ECO:0000256" key="5">
    <source>
        <dbReference type="ARBA" id="ARBA00023002"/>
    </source>
</evidence>
<dbReference type="GO" id="GO:0005506">
    <property type="term" value="F:iron ion binding"/>
    <property type="evidence" value="ECO:0007669"/>
    <property type="project" value="InterPro"/>
</dbReference>
<dbReference type="GeneID" id="18593320"/>
<keyword evidence="6 8" id="KW-0408">Iron</keyword>
<evidence type="ECO:0000256" key="3">
    <source>
        <dbReference type="ARBA" id="ARBA00022617"/>
    </source>
</evidence>
<comment type="similarity">
    <text evidence="2 9">Belongs to the cytochrome P450 family.</text>
</comment>
<evidence type="ECO:0000256" key="9">
    <source>
        <dbReference type="RuleBase" id="RU000461"/>
    </source>
</evidence>
<dbReference type="RefSeq" id="XP_007020552.2">
    <property type="nucleotide sequence ID" value="XM_007020490.2"/>
</dbReference>
<evidence type="ECO:0000256" key="10">
    <source>
        <dbReference type="SAM" id="SignalP"/>
    </source>
</evidence>
<evidence type="ECO:0000256" key="7">
    <source>
        <dbReference type="ARBA" id="ARBA00023033"/>
    </source>
</evidence>
<organism evidence="11 12">
    <name type="scientific">Theobroma cacao</name>
    <name type="common">Cacao</name>
    <name type="synonym">Cocoa</name>
    <dbReference type="NCBI Taxonomy" id="3641"/>
    <lineage>
        <taxon>Eukaryota</taxon>
        <taxon>Viridiplantae</taxon>
        <taxon>Streptophyta</taxon>
        <taxon>Embryophyta</taxon>
        <taxon>Tracheophyta</taxon>
        <taxon>Spermatophyta</taxon>
        <taxon>Magnoliopsida</taxon>
        <taxon>eudicotyledons</taxon>
        <taxon>Gunneridae</taxon>
        <taxon>Pentapetalae</taxon>
        <taxon>rosids</taxon>
        <taxon>malvids</taxon>
        <taxon>Malvales</taxon>
        <taxon>Malvaceae</taxon>
        <taxon>Byttnerioideae</taxon>
        <taxon>Theobroma</taxon>
    </lineage>
</organism>
<evidence type="ECO:0000256" key="4">
    <source>
        <dbReference type="ARBA" id="ARBA00022723"/>
    </source>
</evidence>
<sequence length="513" mass="58799">MELGFSSTLLLVFFFLFMIATILKGKKAKNTTVKLPPGPWQLPLIGNLHQIISPLPHQKLRGLANKYGPLMWLKMGEVPTIIVSSPEIAKEVLKAHDAKVSQRPSRLFARIISYDCTNLIFAPHGNFWKQIRKICMMELLSTSRVRSFQPIREQEVSALLRTMFMNEGSSVNVSEKIFSLTCGITARAAFGRKNKDEKEFIRIVFEISKLANGFCLVDLYPSIKFFNLLSATRYKLEKLHQASDRILENIVQEHKERRSLQTSSTSNEHVEEDLVDVLLKLQQNGNLDFPLTNDNIKAIIQDIFAAGSETSSTTVEWAMSEMIKNPRVMKKAQDEARRVFNERGRVDESGIHELEYLSLVVKETLRLHPSAPLLPRECREDCVVDGYEVPARTNVIVNAWAIGRDPRHWKEAEKFHPERFLDTSIDFRGLDFELIPFGAGRRICPGISFALPNILLPLAQLLYHFDWELPNGMKHQDLDMTEEFGITVTRRNDLFLIPISHHHIPSEETMLYY</sequence>
<keyword evidence="3 8" id="KW-0349">Heme</keyword>
<dbReference type="CDD" id="cd11072">
    <property type="entry name" value="CYP71-like"/>
    <property type="match status" value="1"/>
</dbReference>
<dbReference type="PRINTS" id="PR00463">
    <property type="entry name" value="EP450I"/>
</dbReference>
<dbReference type="GO" id="GO:0016705">
    <property type="term" value="F:oxidoreductase activity, acting on paired donors, with incorporation or reduction of molecular oxygen"/>
    <property type="evidence" value="ECO:0007669"/>
    <property type="project" value="InterPro"/>
</dbReference>
<feature type="signal peptide" evidence="10">
    <location>
        <begin position="1"/>
        <end position="25"/>
    </location>
</feature>
<evidence type="ECO:0000256" key="8">
    <source>
        <dbReference type="PIRSR" id="PIRSR602401-1"/>
    </source>
</evidence>
<dbReference type="Gene3D" id="1.10.630.10">
    <property type="entry name" value="Cytochrome P450"/>
    <property type="match status" value="1"/>
</dbReference>
<evidence type="ECO:0000256" key="6">
    <source>
        <dbReference type="ARBA" id="ARBA00023004"/>
    </source>
</evidence>
<dbReference type="InterPro" id="IPR001128">
    <property type="entry name" value="Cyt_P450"/>
</dbReference>
<dbReference type="SUPFAM" id="SSF48264">
    <property type="entry name" value="Cytochrome P450"/>
    <property type="match status" value="1"/>
</dbReference>
<dbReference type="KEGG" id="tcc:18593320"/>
<dbReference type="GO" id="GO:0020037">
    <property type="term" value="F:heme binding"/>
    <property type="evidence" value="ECO:0007669"/>
    <property type="project" value="InterPro"/>
</dbReference>
<evidence type="ECO:0000313" key="11">
    <source>
        <dbReference type="Proteomes" id="UP000694886"/>
    </source>
</evidence>
<keyword evidence="10" id="KW-0732">Signal</keyword>
<dbReference type="PANTHER" id="PTHR47955:SF8">
    <property type="entry name" value="CYTOCHROME P450 71D11-LIKE"/>
    <property type="match status" value="1"/>
</dbReference>
<dbReference type="InterPro" id="IPR002401">
    <property type="entry name" value="Cyt_P450_E_grp-I"/>
</dbReference>
<dbReference type="PROSITE" id="PS00086">
    <property type="entry name" value="CYTOCHROME_P450"/>
    <property type="match status" value="1"/>
</dbReference>
<name>A0AB32UXL9_THECC</name>
<comment type="cofactor">
    <cofactor evidence="1 8">
        <name>heme</name>
        <dbReference type="ChEBI" id="CHEBI:30413"/>
    </cofactor>
</comment>
<dbReference type="Gramene" id="Tc07v2_t001540.1">
    <property type="protein sequence ID" value="Tc07v2_p001540.1"/>
    <property type="gene ID" value="Tc07v2_g001540"/>
</dbReference>
<dbReference type="Proteomes" id="UP000694886">
    <property type="component" value="Chromosome 7"/>
</dbReference>
<proteinExistence type="inferred from homology"/>
<evidence type="ECO:0000256" key="2">
    <source>
        <dbReference type="ARBA" id="ARBA00010617"/>
    </source>
</evidence>
<dbReference type="Pfam" id="PF00067">
    <property type="entry name" value="p450"/>
    <property type="match status" value="1"/>
</dbReference>
<dbReference type="PANTHER" id="PTHR47955">
    <property type="entry name" value="CYTOCHROME P450 FAMILY 71 PROTEIN"/>
    <property type="match status" value="1"/>
</dbReference>
<reference evidence="11" key="1">
    <citation type="journal article" date="1997" name="Nucleic Acids Res.">
        <title>tRNAscan-SE: a program for improved detection of transfer RNA genes in genomic sequence.</title>
        <authorList>
            <person name="Lowe T.M."/>
            <person name="Eddy S.R."/>
        </authorList>
    </citation>
    <scope>NUCLEOTIDE SEQUENCE [LARGE SCALE GENOMIC DNA]</scope>
    <source>
        <strain evidence="11">r\B97-61/B2</strain>
    </source>
</reference>
<keyword evidence="4 8" id="KW-0479">Metal-binding</keyword>
<keyword evidence="5 9" id="KW-0560">Oxidoreductase</keyword>
<dbReference type="PRINTS" id="PR00385">
    <property type="entry name" value="P450"/>
</dbReference>
<feature type="binding site" description="axial binding residue" evidence="8">
    <location>
        <position position="444"/>
    </location>
    <ligand>
        <name>heme</name>
        <dbReference type="ChEBI" id="CHEBI:30413"/>
    </ligand>
    <ligandPart>
        <name>Fe</name>
        <dbReference type="ChEBI" id="CHEBI:18248"/>
    </ligandPart>
</feature>